<feature type="transmembrane region" description="Helical" evidence="1">
    <location>
        <begin position="152"/>
        <end position="180"/>
    </location>
</feature>
<keyword evidence="1" id="KW-0472">Membrane</keyword>
<evidence type="ECO:0000313" key="3">
    <source>
        <dbReference type="Proteomes" id="UP000076154"/>
    </source>
</evidence>
<feature type="transmembrane region" description="Helical" evidence="1">
    <location>
        <begin position="48"/>
        <end position="68"/>
    </location>
</feature>
<sequence>MTGHIKFQGQRPLSLLEEINAPRMKRRFGQPHESFSWSIMSSKARTTFYSLTLAAAVLETAFGFLAAFTVQVSLYMWIFTLMSGIASGITWIWVSVLLSYNNRPLSSHTLARASTHFISFVVFTAAWLAISIMITTQLPAECNFETSYDGLVYAWCAFSSVALAFSWLTCIFSAVSTLLVHRASRIFRSGAGLAGNVAQSDKGEVIVELLP</sequence>
<dbReference type="Proteomes" id="UP000076154">
    <property type="component" value="Unassembled WGS sequence"/>
</dbReference>
<protein>
    <recommendedName>
        <fullName evidence="4">MARVEL domain-containing protein</fullName>
    </recommendedName>
</protein>
<evidence type="ECO:0008006" key="4">
    <source>
        <dbReference type="Google" id="ProtNLM"/>
    </source>
</evidence>
<dbReference type="InParanoid" id="A0A369JCN4"/>
<feature type="transmembrane region" description="Helical" evidence="1">
    <location>
        <begin position="117"/>
        <end position="140"/>
    </location>
</feature>
<keyword evidence="1" id="KW-0812">Transmembrane</keyword>
<feature type="transmembrane region" description="Helical" evidence="1">
    <location>
        <begin position="74"/>
        <end position="96"/>
    </location>
</feature>
<comment type="caution">
    <text evidence="2">The sequence shown here is derived from an EMBL/GenBank/DDBJ whole genome shotgun (WGS) entry which is preliminary data.</text>
</comment>
<dbReference type="AlphaFoldDB" id="A0A369JCN4"/>
<organism evidence="2 3">
    <name type="scientific">Hypsizygus marmoreus</name>
    <name type="common">White beech mushroom</name>
    <name type="synonym">Agaricus marmoreus</name>
    <dbReference type="NCBI Taxonomy" id="39966"/>
    <lineage>
        <taxon>Eukaryota</taxon>
        <taxon>Fungi</taxon>
        <taxon>Dikarya</taxon>
        <taxon>Basidiomycota</taxon>
        <taxon>Agaricomycotina</taxon>
        <taxon>Agaricomycetes</taxon>
        <taxon>Agaricomycetidae</taxon>
        <taxon>Agaricales</taxon>
        <taxon>Tricholomatineae</taxon>
        <taxon>Lyophyllaceae</taxon>
        <taxon>Hypsizygus</taxon>
    </lineage>
</organism>
<keyword evidence="3" id="KW-1185">Reference proteome</keyword>
<reference evidence="2" key="1">
    <citation type="submission" date="2018-04" db="EMBL/GenBank/DDBJ databases">
        <title>Whole genome sequencing of Hypsizygus marmoreus.</title>
        <authorList>
            <person name="Choi I.-G."/>
            <person name="Min B."/>
            <person name="Kim J.-G."/>
            <person name="Kim S."/>
            <person name="Oh Y.-L."/>
            <person name="Kong W.-S."/>
            <person name="Park H."/>
            <person name="Jeong J."/>
            <person name="Song E.-S."/>
        </authorList>
    </citation>
    <scope>NUCLEOTIDE SEQUENCE [LARGE SCALE GENOMIC DNA]</scope>
    <source>
        <strain evidence="2">51987-8</strain>
    </source>
</reference>
<proteinExistence type="predicted"/>
<keyword evidence="1" id="KW-1133">Transmembrane helix</keyword>
<evidence type="ECO:0000256" key="1">
    <source>
        <dbReference type="SAM" id="Phobius"/>
    </source>
</evidence>
<dbReference type="OrthoDB" id="2992074at2759"/>
<evidence type="ECO:0000313" key="2">
    <source>
        <dbReference type="EMBL" id="RDB17194.1"/>
    </source>
</evidence>
<accession>A0A369JCN4</accession>
<dbReference type="EMBL" id="LUEZ02000113">
    <property type="protein sequence ID" value="RDB17194.1"/>
    <property type="molecule type" value="Genomic_DNA"/>
</dbReference>
<name>A0A369JCN4_HYPMA</name>
<gene>
    <name evidence="2" type="ORF">Hypma_001845</name>
</gene>